<dbReference type="PANTHER" id="PTHR43157:SF31">
    <property type="entry name" value="PHOSPHATIDYLINOSITOL-GLYCAN BIOSYNTHESIS CLASS F PROTEIN"/>
    <property type="match status" value="1"/>
</dbReference>
<dbReference type="InterPro" id="IPR036291">
    <property type="entry name" value="NAD(P)-bd_dom_sf"/>
</dbReference>
<dbReference type="EMBL" id="FPJE01000002">
    <property type="protein sequence ID" value="SFW19760.1"/>
    <property type="molecule type" value="Genomic_DNA"/>
</dbReference>
<keyword evidence="3" id="KW-1185">Reference proteome</keyword>
<dbReference type="Proteomes" id="UP000182248">
    <property type="component" value="Unassembled WGS sequence"/>
</dbReference>
<proteinExistence type="predicted"/>
<name>A0A1K1M9F2_9FLAO</name>
<keyword evidence="1" id="KW-0560">Oxidoreductase</keyword>
<dbReference type="CDD" id="cd05327">
    <property type="entry name" value="retinol-DH_like_SDR_c_like"/>
    <property type="match status" value="1"/>
</dbReference>
<dbReference type="PRINTS" id="PR00081">
    <property type="entry name" value="GDHRDH"/>
</dbReference>
<dbReference type="RefSeq" id="WP_072315783.1">
    <property type="nucleotide sequence ID" value="NZ_FPJE01000002.1"/>
</dbReference>
<gene>
    <name evidence="2" type="ORF">SAMN02927921_00494</name>
</gene>
<sequence length="302" mass="32775">MWTTKDMPDLTGKIALVTGANTGIGFETAKALYSAGASVTLAVRSEAKGIVAKEQIAKEDGKGILEVALLDLAGLDQVGEFATQFQKRHAQLDILVNNAGVMIPPPSLTEEGFELQFGVNFLGHFALTGYLFPLLKQSANARVVTLSSGAAIRATGIDFANLRLEQPYDAWREYATSKLADLLFTYEFNRKLKENSSTILSVAAHPGVTKTDLQRNISEAELQTLLAEFKEVMEPWQGALPTLFAATDASVIGGTFYGPDGENEYIGYPAPSKHHTAAMADRQLAADLWSYAEKMTGIRYTF</sequence>
<reference evidence="2 3" key="1">
    <citation type="submission" date="2016-11" db="EMBL/GenBank/DDBJ databases">
        <authorList>
            <person name="Jaros S."/>
            <person name="Januszkiewicz K."/>
            <person name="Wedrychowicz H."/>
        </authorList>
    </citation>
    <scope>NUCLEOTIDE SEQUENCE [LARGE SCALE GENOMIC DNA]</scope>
    <source>
        <strain evidence="2 3">CGMCC 1.12145</strain>
    </source>
</reference>
<dbReference type="Gene3D" id="3.40.50.720">
    <property type="entry name" value="NAD(P)-binding Rossmann-like Domain"/>
    <property type="match status" value="1"/>
</dbReference>
<accession>A0A1K1M9F2</accession>
<dbReference type="AlphaFoldDB" id="A0A1K1M9F2"/>
<evidence type="ECO:0000313" key="2">
    <source>
        <dbReference type="EMBL" id="SFW19760.1"/>
    </source>
</evidence>
<dbReference type="STRING" id="1150368.SAMN02927921_00494"/>
<protein>
    <submittedName>
        <fullName evidence="2">NAD(P)-dependent dehydrogenase, short-chain alcohol dehydrogenase family</fullName>
    </submittedName>
</protein>
<dbReference type="GO" id="GO:0016491">
    <property type="term" value="F:oxidoreductase activity"/>
    <property type="evidence" value="ECO:0007669"/>
    <property type="project" value="UniProtKB-KW"/>
</dbReference>
<evidence type="ECO:0000256" key="1">
    <source>
        <dbReference type="ARBA" id="ARBA00023002"/>
    </source>
</evidence>
<dbReference type="PANTHER" id="PTHR43157">
    <property type="entry name" value="PHOSPHATIDYLINOSITOL-GLYCAN BIOSYNTHESIS CLASS F PROTEIN-RELATED"/>
    <property type="match status" value="1"/>
</dbReference>
<dbReference type="NCBIfam" id="NF004846">
    <property type="entry name" value="PRK06197.1"/>
    <property type="match status" value="1"/>
</dbReference>
<dbReference type="InterPro" id="IPR002347">
    <property type="entry name" value="SDR_fam"/>
</dbReference>
<dbReference type="SUPFAM" id="SSF51735">
    <property type="entry name" value="NAD(P)-binding Rossmann-fold domains"/>
    <property type="match status" value="1"/>
</dbReference>
<dbReference type="Pfam" id="PF00106">
    <property type="entry name" value="adh_short"/>
    <property type="match status" value="1"/>
</dbReference>
<dbReference type="OrthoDB" id="56744at2"/>
<organism evidence="2 3">
    <name type="scientific">Sinomicrobium oceani</name>
    <dbReference type="NCBI Taxonomy" id="1150368"/>
    <lineage>
        <taxon>Bacteria</taxon>
        <taxon>Pseudomonadati</taxon>
        <taxon>Bacteroidota</taxon>
        <taxon>Flavobacteriia</taxon>
        <taxon>Flavobacteriales</taxon>
        <taxon>Flavobacteriaceae</taxon>
        <taxon>Sinomicrobium</taxon>
    </lineage>
</organism>
<evidence type="ECO:0000313" key="3">
    <source>
        <dbReference type="Proteomes" id="UP000182248"/>
    </source>
</evidence>